<sequence>MIMKSQLLSLHKILLTMGMLLPARNPAASTELNSSCFKTGLLATTGIFNWNLEMVSLRFLMGALFLLFIPNIEAKANESSKNPNHLDELMTFLEGAPNGGMKFHRKNKNLFLEYCPDNTCEEIRAAKKVDKYLFLSISLMYYKYTSKYIYLEPWNDKSLIYTTQFFLKNKIISCHHFNDEELATCVLSWAGKKYALSVYFARYDGNSRVVKKLY</sequence>
<protein>
    <submittedName>
        <fullName evidence="1">Uncharacterized protein</fullName>
    </submittedName>
</protein>
<name>A0A7H0GLF3_9BURK</name>
<gene>
    <name evidence="1" type="ORF">H9K75_02950</name>
</gene>
<keyword evidence="2" id="KW-1185">Reference proteome</keyword>
<accession>A0A7H0GLF3</accession>
<dbReference type="AlphaFoldDB" id="A0A7H0GLF3"/>
<dbReference type="RefSeq" id="WP_187724711.1">
    <property type="nucleotide sequence ID" value="NZ_CP060783.1"/>
</dbReference>
<reference evidence="1 2" key="1">
    <citation type="submission" date="2020-08" db="EMBL/GenBank/DDBJ databases">
        <title>Genome sequence of Diaphorobacter aerolatus KACC 16536T.</title>
        <authorList>
            <person name="Hyun D.-W."/>
            <person name="Bae J.-W."/>
        </authorList>
    </citation>
    <scope>NUCLEOTIDE SEQUENCE [LARGE SCALE GENOMIC DNA]</scope>
    <source>
        <strain evidence="1 2">KACC 16536</strain>
    </source>
</reference>
<dbReference type="KEGG" id="daer:H9K75_02950"/>
<evidence type="ECO:0000313" key="2">
    <source>
        <dbReference type="Proteomes" id="UP000516028"/>
    </source>
</evidence>
<dbReference type="Proteomes" id="UP000516028">
    <property type="component" value="Chromosome"/>
</dbReference>
<evidence type="ECO:0000313" key="1">
    <source>
        <dbReference type="EMBL" id="QNP49119.1"/>
    </source>
</evidence>
<organism evidence="1 2">
    <name type="scientific">Diaphorobacter aerolatus</name>
    <dbReference type="NCBI Taxonomy" id="1288495"/>
    <lineage>
        <taxon>Bacteria</taxon>
        <taxon>Pseudomonadati</taxon>
        <taxon>Pseudomonadota</taxon>
        <taxon>Betaproteobacteria</taxon>
        <taxon>Burkholderiales</taxon>
        <taxon>Comamonadaceae</taxon>
        <taxon>Diaphorobacter</taxon>
    </lineage>
</organism>
<dbReference type="EMBL" id="CP060783">
    <property type="protein sequence ID" value="QNP49119.1"/>
    <property type="molecule type" value="Genomic_DNA"/>
</dbReference>
<proteinExistence type="predicted"/>